<reference evidence="3" key="1">
    <citation type="journal article" date="2019" name="Int. J. Syst. Evol. Microbiol.">
        <title>The Global Catalogue of Microorganisms (GCM) 10K type strain sequencing project: providing services to taxonomists for standard genome sequencing and annotation.</title>
        <authorList>
            <consortium name="The Broad Institute Genomics Platform"/>
            <consortium name="The Broad Institute Genome Sequencing Center for Infectious Disease"/>
            <person name="Wu L."/>
            <person name="Ma J."/>
        </authorList>
    </citation>
    <scope>NUCLEOTIDE SEQUENCE [LARGE SCALE GENOMIC DNA]</scope>
    <source>
        <strain evidence="3">CGMCC 1.8957</strain>
    </source>
</reference>
<feature type="transmembrane region" description="Helical" evidence="1">
    <location>
        <begin position="12"/>
        <end position="30"/>
    </location>
</feature>
<gene>
    <name evidence="2" type="ORF">GCM10008023_22850</name>
</gene>
<keyword evidence="1" id="KW-1133">Transmembrane helix</keyword>
<keyword evidence="3" id="KW-1185">Reference proteome</keyword>
<accession>A0ABQ3LJ95</accession>
<dbReference type="Proteomes" id="UP000652430">
    <property type="component" value="Unassembled WGS sequence"/>
</dbReference>
<evidence type="ECO:0000313" key="2">
    <source>
        <dbReference type="EMBL" id="GHH17857.1"/>
    </source>
</evidence>
<feature type="transmembrane region" description="Helical" evidence="1">
    <location>
        <begin position="37"/>
        <end position="56"/>
    </location>
</feature>
<keyword evidence="1" id="KW-0812">Transmembrane</keyword>
<proteinExistence type="predicted"/>
<keyword evidence="1" id="KW-0472">Membrane</keyword>
<feature type="transmembrane region" description="Helical" evidence="1">
    <location>
        <begin position="62"/>
        <end position="83"/>
    </location>
</feature>
<dbReference type="RefSeq" id="WP_229839377.1">
    <property type="nucleotide sequence ID" value="NZ_BNAQ01000003.1"/>
</dbReference>
<protein>
    <recommendedName>
        <fullName evidence="4">DUF2484 family protein</fullName>
    </recommendedName>
</protein>
<organism evidence="2 3">
    <name type="scientific">Sphingomonas glacialis</name>
    <dbReference type="NCBI Taxonomy" id="658225"/>
    <lineage>
        <taxon>Bacteria</taxon>
        <taxon>Pseudomonadati</taxon>
        <taxon>Pseudomonadota</taxon>
        <taxon>Alphaproteobacteria</taxon>
        <taxon>Sphingomonadales</taxon>
        <taxon>Sphingomonadaceae</taxon>
        <taxon>Sphingomonas</taxon>
    </lineage>
</organism>
<dbReference type="EMBL" id="BNAQ01000003">
    <property type="protein sequence ID" value="GHH17857.1"/>
    <property type="molecule type" value="Genomic_DNA"/>
</dbReference>
<comment type="caution">
    <text evidence="2">The sequence shown here is derived from an EMBL/GenBank/DDBJ whole genome shotgun (WGS) entry which is preliminary data.</text>
</comment>
<sequence>MSAIADWLYARGHAIDLILGIVLLEAMWLTRWQGWTLRAALACLLPGVILLLALRAALVGMAWPWIALALVLSFPAHLADLMLRDRGGRARQAR</sequence>
<evidence type="ECO:0008006" key="4">
    <source>
        <dbReference type="Google" id="ProtNLM"/>
    </source>
</evidence>
<name>A0ABQ3LJ95_9SPHN</name>
<evidence type="ECO:0000256" key="1">
    <source>
        <dbReference type="SAM" id="Phobius"/>
    </source>
</evidence>
<evidence type="ECO:0000313" key="3">
    <source>
        <dbReference type="Proteomes" id="UP000652430"/>
    </source>
</evidence>